<protein>
    <recommendedName>
        <fullName evidence="5">MYND-type domain-containing protein</fullName>
    </recommendedName>
</protein>
<accession>A0AAV2Q7J1</accession>
<evidence type="ECO:0000256" key="3">
    <source>
        <dbReference type="ARBA" id="ARBA00022833"/>
    </source>
</evidence>
<evidence type="ECO:0000256" key="1">
    <source>
        <dbReference type="ARBA" id="ARBA00022723"/>
    </source>
</evidence>
<dbReference type="PROSITE" id="PS50865">
    <property type="entry name" value="ZF_MYND_2"/>
    <property type="match status" value="1"/>
</dbReference>
<dbReference type="Gene3D" id="6.10.140.2220">
    <property type="match status" value="1"/>
</dbReference>
<name>A0AAV2Q7J1_MEGNR</name>
<dbReference type="GO" id="GO:0008270">
    <property type="term" value="F:zinc ion binding"/>
    <property type="evidence" value="ECO:0007669"/>
    <property type="project" value="UniProtKB-KW"/>
</dbReference>
<dbReference type="AlphaFoldDB" id="A0AAV2Q7J1"/>
<gene>
    <name evidence="6" type="ORF">MNOR_LOCUS9357</name>
</gene>
<feature type="non-terminal residue" evidence="6">
    <location>
        <position position="1"/>
    </location>
</feature>
<keyword evidence="1" id="KW-0479">Metal-binding</keyword>
<dbReference type="SUPFAM" id="SSF144232">
    <property type="entry name" value="HIT/MYND zinc finger-like"/>
    <property type="match status" value="1"/>
</dbReference>
<sequence>QKFVDTILKSIVHHVQLKLEGGIEYEYYHALCELCSAISTPSKTLTRCTGCELVSYCSKKCIKEDKINHRDICKNFSVKNGKNIFTIGQEKRKMGKNWNKYLIDLHNQASEITKDSHQVDIRMFLGPRMCPICKETRSNMLKDCVCCCVAYCSEEHRLKDKEHLVSCEEMELCVQVYSYRQRRHLETVPVPSHIDHVYKPLPSMRDCTDPNSFLRNADVASILRDDWLTEKIAILSER</sequence>
<feature type="domain" description="MYND-type" evidence="5">
    <location>
        <begin position="32"/>
        <end position="73"/>
    </location>
</feature>
<evidence type="ECO:0000313" key="7">
    <source>
        <dbReference type="Proteomes" id="UP001497623"/>
    </source>
</evidence>
<comment type="caution">
    <text evidence="6">The sequence shown here is derived from an EMBL/GenBank/DDBJ whole genome shotgun (WGS) entry which is preliminary data.</text>
</comment>
<reference evidence="6 7" key="1">
    <citation type="submission" date="2024-05" db="EMBL/GenBank/DDBJ databases">
        <authorList>
            <person name="Wallberg A."/>
        </authorList>
    </citation>
    <scope>NUCLEOTIDE SEQUENCE [LARGE SCALE GENOMIC DNA]</scope>
</reference>
<organism evidence="6 7">
    <name type="scientific">Meganyctiphanes norvegica</name>
    <name type="common">Northern krill</name>
    <name type="synonym">Thysanopoda norvegica</name>
    <dbReference type="NCBI Taxonomy" id="48144"/>
    <lineage>
        <taxon>Eukaryota</taxon>
        <taxon>Metazoa</taxon>
        <taxon>Ecdysozoa</taxon>
        <taxon>Arthropoda</taxon>
        <taxon>Crustacea</taxon>
        <taxon>Multicrustacea</taxon>
        <taxon>Malacostraca</taxon>
        <taxon>Eumalacostraca</taxon>
        <taxon>Eucarida</taxon>
        <taxon>Euphausiacea</taxon>
        <taxon>Euphausiidae</taxon>
        <taxon>Meganyctiphanes</taxon>
    </lineage>
</organism>
<keyword evidence="3" id="KW-0862">Zinc</keyword>
<dbReference type="EMBL" id="CAXKWB010004512">
    <property type="protein sequence ID" value="CAL4073901.1"/>
    <property type="molecule type" value="Genomic_DNA"/>
</dbReference>
<dbReference type="Pfam" id="PF01753">
    <property type="entry name" value="zf-MYND"/>
    <property type="match status" value="1"/>
</dbReference>
<keyword evidence="7" id="KW-1185">Reference proteome</keyword>
<evidence type="ECO:0000256" key="4">
    <source>
        <dbReference type="PROSITE-ProRule" id="PRU00134"/>
    </source>
</evidence>
<dbReference type="InterPro" id="IPR002893">
    <property type="entry name" value="Znf_MYND"/>
</dbReference>
<evidence type="ECO:0000256" key="2">
    <source>
        <dbReference type="ARBA" id="ARBA00022771"/>
    </source>
</evidence>
<dbReference type="Proteomes" id="UP001497623">
    <property type="component" value="Unassembled WGS sequence"/>
</dbReference>
<keyword evidence="2 4" id="KW-0863">Zinc-finger</keyword>
<evidence type="ECO:0000313" key="6">
    <source>
        <dbReference type="EMBL" id="CAL4073901.1"/>
    </source>
</evidence>
<dbReference type="PROSITE" id="PS01360">
    <property type="entry name" value="ZF_MYND_1"/>
    <property type="match status" value="1"/>
</dbReference>
<evidence type="ECO:0000259" key="5">
    <source>
        <dbReference type="PROSITE" id="PS50865"/>
    </source>
</evidence>
<proteinExistence type="predicted"/>